<dbReference type="VEuPathDB" id="VectorBase:AFUN000749"/>
<sequence>MKYTFAFVLIALFALISISQAMPHPEEAEAAAAASNDDASAESTIELDINPADFEALLGRKFPLKAVIKTIGQIADAVKEYFDENKLSVLN</sequence>
<dbReference type="EnsemblMetazoa" id="AFUN000749-RA">
    <property type="protein sequence ID" value="AFUN000749-PA"/>
    <property type="gene ID" value="AFUN000749"/>
</dbReference>
<protein>
    <submittedName>
        <fullName evidence="2">Uncharacterized protein</fullName>
    </submittedName>
</protein>
<name>A0A182R3K8_ANOFN</name>
<dbReference type="AlphaFoldDB" id="A0A182R3K8"/>
<evidence type="ECO:0000313" key="2">
    <source>
        <dbReference type="EnsemblMetazoa" id="AFUN000749-PA"/>
    </source>
</evidence>
<feature type="chain" id="PRO_5021345807" evidence="1">
    <location>
        <begin position="22"/>
        <end position="91"/>
    </location>
</feature>
<feature type="signal peptide" evidence="1">
    <location>
        <begin position="1"/>
        <end position="21"/>
    </location>
</feature>
<reference evidence="2" key="1">
    <citation type="submission" date="2020-05" db="UniProtKB">
        <authorList>
            <consortium name="EnsemblMetazoa"/>
        </authorList>
    </citation>
    <scope>IDENTIFICATION</scope>
    <source>
        <strain evidence="2">FUMOZ</strain>
    </source>
</reference>
<accession>A0A182R3K8</accession>
<keyword evidence="1" id="KW-0732">Signal</keyword>
<evidence type="ECO:0000256" key="1">
    <source>
        <dbReference type="SAM" id="SignalP"/>
    </source>
</evidence>
<proteinExistence type="predicted"/>
<organism evidence="2">
    <name type="scientific">Anopheles funestus</name>
    <name type="common">African malaria mosquito</name>
    <dbReference type="NCBI Taxonomy" id="62324"/>
    <lineage>
        <taxon>Eukaryota</taxon>
        <taxon>Metazoa</taxon>
        <taxon>Ecdysozoa</taxon>
        <taxon>Arthropoda</taxon>
        <taxon>Hexapoda</taxon>
        <taxon>Insecta</taxon>
        <taxon>Pterygota</taxon>
        <taxon>Neoptera</taxon>
        <taxon>Endopterygota</taxon>
        <taxon>Diptera</taxon>
        <taxon>Nematocera</taxon>
        <taxon>Culicoidea</taxon>
        <taxon>Culicidae</taxon>
        <taxon>Anophelinae</taxon>
        <taxon>Anopheles</taxon>
    </lineage>
</organism>